<proteinExistence type="predicted"/>
<sequence length="184" mass="20004">MRFLASWFLLAASVLLSGCNTTPYDKATIYYDRAQFPAQIAQDFPGLTGPVLQHGRCTLIVATPGSNTGTYHFCTFALTSNELYVQGWDAKALKYVELVHVDLSKLKTISIASFLRASQVQLTEERRQLALSASIDEGGYGDSAATERLFESIKSKGVLVVKSEGMMSPPAAPSPMIIPIVIPK</sequence>
<evidence type="ECO:0008006" key="3">
    <source>
        <dbReference type="Google" id="ProtNLM"/>
    </source>
</evidence>
<evidence type="ECO:0000313" key="2">
    <source>
        <dbReference type="Proteomes" id="UP000681155"/>
    </source>
</evidence>
<dbReference type="EMBL" id="CP075566">
    <property type="protein sequence ID" value="QVW24793.1"/>
    <property type="molecule type" value="Genomic_DNA"/>
</dbReference>
<accession>A0ABX8F1C1</accession>
<protein>
    <recommendedName>
        <fullName evidence="3">Lipoprotein</fullName>
    </recommendedName>
</protein>
<evidence type="ECO:0000313" key="1">
    <source>
        <dbReference type="EMBL" id="QVW24793.1"/>
    </source>
</evidence>
<keyword evidence="2" id="KW-1185">Reference proteome</keyword>
<dbReference type="Proteomes" id="UP000681155">
    <property type="component" value="Chromosome"/>
</dbReference>
<name>A0ABX8F1C1_9PSED</name>
<organism evidence="1 2">
    <name type="scientific">Pseudomonas hormoni</name>
    <dbReference type="NCBI Taxonomy" id="3093767"/>
    <lineage>
        <taxon>Bacteria</taxon>
        <taxon>Pseudomonadati</taxon>
        <taxon>Pseudomonadota</taxon>
        <taxon>Gammaproteobacteria</taxon>
        <taxon>Pseudomonadales</taxon>
        <taxon>Pseudomonadaceae</taxon>
        <taxon>Pseudomonas</taxon>
    </lineage>
</organism>
<dbReference type="RefSeq" id="WP_214381393.1">
    <property type="nucleotide sequence ID" value="NZ_CP075566.1"/>
</dbReference>
<gene>
    <name evidence="1" type="ORF">KJF94_04200</name>
</gene>
<reference evidence="1 2" key="1">
    <citation type="submission" date="2021-05" db="EMBL/GenBank/DDBJ databases">
        <title>Complete genome of the cytokinin-producing biocontrol strain Pseudomonas fluorescens G20-18.</title>
        <authorList>
            <person name="Nielsen T.K."/>
            <person name="Mekureyaw M.F."/>
            <person name="Hansen L.H."/>
            <person name="Nicolaisen M.H."/>
            <person name="Roitsch T.G."/>
            <person name="Hennessy R.C."/>
        </authorList>
    </citation>
    <scope>NUCLEOTIDE SEQUENCE [LARGE SCALE GENOMIC DNA]</scope>
    <source>
        <strain evidence="1 2">G20-18</strain>
    </source>
</reference>
<dbReference type="PROSITE" id="PS51257">
    <property type="entry name" value="PROKAR_LIPOPROTEIN"/>
    <property type="match status" value="1"/>
</dbReference>